<keyword evidence="1" id="KW-1133">Transmembrane helix</keyword>
<keyword evidence="1" id="KW-0812">Transmembrane</keyword>
<protein>
    <submittedName>
        <fullName evidence="2">Uncharacterized protein</fullName>
    </submittedName>
</protein>
<dbReference type="AlphaFoldDB" id="A0A7D8YS08"/>
<accession>A0A7D8YS08</accession>
<dbReference type="EMBL" id="QGMG01000225">
    <property type="protein sequence ID" value="TVY55608.1"/>
    <property type="molecule type" value="Genomic_DNA"/>
</dbReference>
<keyword evidence="1" id="KW-0472">Membrane</keyword>
<feature type="transmembrane region" description="Helical" evidence="1">
    <location>
        <begin position="30"/>
        <end position="48"/>
    </location>
</feature>
<name>A0A7D8YS08_9HELO</name>
<dbReference type="OrthoDB" id="426718at2759"/>
<organism evidence="2 3">
    <name type="scientific">Lachnellula cervina</name>
    <dbReference type="NCBI Taxonomy" id="1316786"/>
    <lineage>
        <taxon>Eukaryota</taxon>
        <taxon>Fungi</taxon>
        <taxon>Dikarya</taxon>
        <taxon>Ascomycota</taxon>
        <taxon>Pezizomycotina</taxon>
        <taxon>Leotiomycetes</taxon>
        <taxon>Helotiales</taxon>
        <taxon>Lachnaceae</taxon>
        <taxon>Lachnellula</taxon>
    </lineage>
</organism>
<gene>
    <name evidence="2" type="ORF">LCER1_G003210</name>
</gene>
<comment type="caution">
    <text evidence="2">The sequence shown here is derived from an EMBL/GenBank/DDBJ whole genome shotgun (WGS) entry which is preliminary data.</text>
</comment>
<evidence type="ECO:0000256" key="1">
    <source>
        <dbReference type="SAM" id="Phobius"/>
    </source>
</evidence>
<dbReference type="PANTHER" id="PTHR37490:SF3">
    <property type="entry name" value="DUF3431 DOMAIN CONTAINING PROTEIN"/>
    <property type="match status" value="1"/>
</dbReference>
<dbReference type="PANTHER" id="PTHR37490">
    <property type="entry name" value="EXPRESSED PROTEIN"/>
    <property type="match status" value="1"/>
</dbReference>
<proteinExistence type="predicted"/>
<evidence type="ECO:0000313" key="3">
    <source>
        <dbReference type="Proteomes" id="UP000481288"/>
    </source>
</evidence>
<dbReference type="InterPro" id="IPR021838">
    <property type="entry name" value="DUF3431"/>
</dbReference>
<keyword evidence="3" id="KW-1185">Reference proteome</keyword>
<dbReference type="Proteomes" id="UP000481288">
    <property type="component" value="Unassembled WGS sequence"/>
</dbReference>
<sequence>MAEEQVGRRASAPAFLNAITRRSFRHWTRAVSVAFILVAGFLSLRFFSSGVHETPYLSSLTAGETSTSTNTSAPEPPPNLSVNLVLASTKKDDIAWAHNVSISRADLKLIPYVADDPNAPYHPPKNKGNEAMIILTYLYEFYDDLPDISIFTHSTDFAWHNEELFDRRISPALDVLDLDEVVRRQYVNLKVSGHNGCPAWINTAITSISSPGYSPYREEEPYMKEIFQENFPGDDVPPIFASACCSQFAVTKEMIRAKPREQYLRHREWLLNQQYPNNISGRLWEHLWAYIFLGRAVDCPVEYMNMCRQYHICFETQQSYERWVALEQEHIQYDERKNDPDLPNPDEASVKDMENKKFVIANMKEGALTRGKSASLRAKIVGDLHK</sequence>
<reference evidence="2 3" key="1">
    <citation type="submission" date="2018-05" db="EMBL/GenBank/DDBJ databases">
        <title>Whole genome sequencing for identification of molecular markers to develop diagnostic detection tools for the regulated plant pathogen Lachnellula willkommii.</title>
        <authorList>
            <person name="Giroux E."/>
            <person name="Bilodeau G."/>
        </authorList>
    </citation>
    <scope>NUCLEOTIDE SEQUENCE [LARGE SCALE GENOMIC DNA]</scope>
    <source>
        <strain evidence="2 3">CBS 625.97</strain>
    </source>
</reference>
<evidence type="ECO:0000313" key="2">
    <source>
        <dbReference type="EMBL" id="TVY55608.1"/>
    </source>
</evidence>
<dbReference type="Pfam" id="PF11913">
    <property type="entry name" value="DUF3431"/>
    <property type="match status" value="1"/>
</dbReference>